<dbReference type="HOGENOM" id="CLU_993091_0_0_0"/>
<dbReference type="EMBL" id="DF820457">
    <property type="protein sequence ID" value="GAK51269.1"/>
    <property type="molecule type" value="Genomic_DNA"/>
</dbReference>
<accession>A0A081BLK3</accession>
<name>A0A081BLK3_9BACT</name>
<proteinExistence type="predicted"/>
<reference evidence="2" key="1">
    <citation type="journal article" date="2015" name="PeerJ">
        <title>First genomic representation of candidate bacterial phylum KSB3 points to enhanced environmental sensing as a trigger of wastewater bulking.</title>
        <authorList>
            <person name="Sekiguchi Y."/>
            <person name="Ohashi A."/>
            <person name="Parks D.H."/>
            <person name="Yamauchi T."/>
            <person name="Tyson G.W."/>
            <person name="Hugenholtz P."/>
        </authorList>
    </citation>
    <scope>NUCLEOTIDE SEQUENCE [LARGE SCALE GENOMIC DNA]</scope>
</reference>
<sequence length="290" mass="33325">MPKFMRHGQSDKAGGQDASRVEGYRPLSRFNRLPIEEQRAIYCVLVPPALLSRFNIDPATLRNQAGEDVFICQTKARASTVRLELWHQIGFSDPVFRLEMRETSFGDLEILFVNINNPFSERFDIDRDDCGNRTEFGTICRNIPEEIRAMQAGLAPGQVRSGLRLYRAFLERVNLFCRRFGIAQVKAEALAYHNAIMHEFYGFRYMTGRNMMEELDRGFAPGGVLFKRLDASTPFRQPGFARSIKGRSWAIHDGILDAPWECPRMYYVIADAENRAHDEFTCHLSKGSWL</sequence>
<keyword evidence="3" id="KW-1185">Reference proteome</keyword>
<dbReference type="AlphaFoldDB" id="A0A081BLK3"/>
<organism evidence="2">
    <name type="scientific">Candidatus Moduliflexus flocculans</name>
    <dbReference type="NCBI Taxonomy" id="1499966"/>
    <lineage>
        <taxon>Bacteria</taxon>
        <taxon>Candidatus Moduliflexota</taxon>
        <taxon>Candidatus Moduliflexia</taxon>
        <taxon>Candidatus Moduliflexales</taxon>
        <taxon>Candidatus Moduliflexaceae</taxon>
    </lineage>
</organism>
<evidence type="ECO:0000313" key="3">
    <source>
        <dbReference type="Proteomes" id="UP000030700"/>
    </source>
</evidence>
<evidence type="ECO:0000313" key="2">
    <source>
        <dbReference type="EMBL" id="GAK51269.1"/>
    </source>
</evidence>
<evidence type="ECO:0000256" key="1">
    <source>
        <dbReference type="SAM" id="MobiDB-lite"/>
    </source>
</evidence>
<gene>
    <name evidence="2" type="ORF">U14_02512</name>
</gene>
<dbReference type="Proteomes" id="UP000030700">
    <property type="component" value="Unassembled WGS sequence"/>
</dbReference>
<feature type="region of interest" description="Disordered" evidence="1">
    <location>
        <begin position="1"/>
        <end position="20"/>
    </location>
</feature>
<protein>
    <submittedName>
        <fullName evidence="2">Uncharacterized protein</fullName>
    </submittedName>
</protein>
<dbReference type="STRING" id="1499966.U14_02512"/>